<dbReference type="PANTHER" id="PTHR23546:SF1">
    <property type="entry name" value="MEMBRANE PROTEIN"/>
    <property type="match status" value="1"/>
</dbReference>
<organism evidence="6 7">
    <name type="scientific">Acinetobacter johnsonii</name>
    <dbReference type="NCBI Taxonomy" id="40214"/>
    <lineage>
        <taxon>Bacteria</taxon>
        <taxon>Pseudomonadati</taxon>
        <taxon>Pseudomonadota</taxon>
        <taxon>Gammaproteobacteria</taxon>
        <taxon>Moraxellales</taxon>
        <taxon>Moraxellaceae</taxon>
        <taxon>Acinetobacter</taxon>
    </lineage>
</organism>
<dbReference type="Proteomes" id="UP000196240">
    <property type="component" value="Unassembled WGS sequence"/>
</dbReference>
<feature type="transmembrane region" description="Helical" evidence="4">
    <location>
        <begin position="172"/>
        <end position="192"/>
    </location>
</feature>
<evidence type="ECO:0000256" key="3">
    <source>
        <dbReference type="ARBA" id="ARBA00023136"/>
    </source>
</evidence>
<feature type="transmembrane region" description="Helical" evidence="4">
    <location>
        <begin position="223"/>
        <end position="246"/>
    </location>
</feature>
<gene>
    <name evidence="6" type="ORF">ACNJC6_02167</name>
</gene>
<feature type="transmembrane region" description="Helical" evidence="4">
    <location>
        <begin position="38"/>
        <end position="58"/>
    </location>
</feature>
<protein>
    <submittedName>
        <fullName evidence="6">Major Facilitator Superfamily protein</fullName>
    </submittedName>
</protein>
<proteinExistence type="predicted"/>
<dbReference type="InterPro" id="IPR011701">
    <property type="entry name" value="MFS"/>
</dbReference>
<dbReference type="InterPro" id="IPR036259">
    <property type="entry name" value="MFS_trans_sf"/>
</dbReference>
<evidence type="ECO:0000259" key="5">
    <source>
        <dbReference type="PROSITE" id="PS50850"/>
    </source>
</evidence>
<feature type="transmembrane region" description="Helical" evidence="4">
    <location>
        <begin position="145"/>
        <end position="166"/>
    </location>
</feature>
<name>A0A1R7QE29_ACIJO</name>
<evidence type="ECO:0000256" key="4">
    <source>
        <dbReference type="SAM" id="Phobius"/>
    </source>
</evidence>
<feature type="transmembrane region" description="Helical" evidence="4">
    <location>
        <begin position="7"/>
        <end position="26"/>
    </location>
</feature>
<feature type="transmembrane region" description="Helical" evidence="4">
    <location>
        <begin position="318"/>
        <end position="336"/>
    </location>
</feature>
<dbReference type="GO" id="GO:0022857">
    <property type="term" value="F:transmembrane transporter activity"/>
    <property type="evidence" value="ECO:0007669"/>
    <property type="project" value="InterPro"/>
</dbReference>
<feature type="transmembrane region" description="Helical" evidence="4">
    <location>
        <begin position="70"/>
        <end position="93"/>
    </location>
</feature>
<dbReference type="InterPro" id="IPR020846">
    <property type="entry name" value="MFS_dom"/>
</dbReference>
<feature type="transmembrane region" description="Helical" evidence="4">
    <location>
        <begin position="377"/>
        <end position="395"/>
    </location>
</feature>
<evidence type="ECO:0000313" key="7">
    <source>
        <dbReference type="Proteomes" id="UP000196240"/>
    </source>
</evidence>
<accession>A0A1R7QE29</accession>
<dbReference type="AlphaFoldDB" id="A0A1R7QE29"/>
<dbReference type="SUPFAM" id="SSF103473">
    <property type="entry name" value="MFS general substrate transporter"/>
    <property type="match status" value="1"/>
</dbReference>
<feature type="transmembrane region" description="Helical" evidence="4">
    <location>
        <begin position="99"/>
        <end position="124"/>
    </location>
</feature>
<keyword evidence="1 4" id="KW-0812">Transmembrane</keyword>
<keyword evidence="2 4" id="KW-1133">Transmembrane helix</keyword>
<evidence type="ECO:0000313" key="6">
    <source>
        <dbReference type="EMBL" id="SJX22524.1"/>
    </source>
</evidence>
<feature type="domain" description="Major facilitator superfamily (MFS) profile" evidence="5">
    <location>
        <begin position="4"/>
        <end position="402"/>
    </location>
</feature>
<dbReference type="PANTHER" id="PTHR23546">
    <property type="entry name" value="TRANSPORT PROTEIN"/>
    <property type="match status" value="1"/>
</dbReference>
<feature type="transmembrane region" description="Helical" evidence="4">
    <location>
        <begin position="348"/>
        <end position="371"/>
    </location>
</feature>
<feature type="transmembrane region" description="Helical" evidence="4">
    <location>
        <begin position="258"/>
        <end position="278"/>
    </location>
</feature>
<dbReference type="PROSITE" id="PS50850">
    <property type="entry name" value="MFS"/>
    <property type="match status" value="1"/>
</dbReference>
<reference evidence="6 7" key="1">
    <citation type="submission" date="2017-02" db="EMBL/GenBank/DDBJ databases">
        <authorList>
            <person name="Peterson S.W."/>
        </authorList>
    </citation>
    <scope>NUCLEOTIDE SEQUENCE [LARGE SCALE GENOMIC DNA]</scope>
    <source>
        <strain evidence="6">C6</strain>
    </source>
</reference>
<keyword evidence="3 4" id="KW-0472">Membrane</keyword>
<evidence type="ECO:0000256" key="2">
    <source>
        <dbReference type="ARBA" id="ARBA00022989"/>
    </source>
</evidence>
<feature type="transmembrane region" description="Helical" evidence="4">
    <location>
        <begin position="290"/>
        <end position="312"/>
    </location>
</feature>
<dbReference type="Gene3D" id="1.20.1250.20">
    <property type="entry name" value="MFS general substrate transporter like domains"/>
    <property type="match status" value="1"/>
</dbReference>
<dbReference type="EMBL" id="FUUY01000006">
    <property type="protein sequence ID" value="SJX22524.1"/>
    <property type="molecule type" value="Genomic_DNA"/>
</dbReference>
<evidence type="ECO:0000256" key="1">
    <source>
        <dbReference type="ARBA" id="ARBA00022692"/>
    </source>
</evidence>
<dbReference type="Pfam" id="PF07690">
    <property type="entry name" value="MFS_1"/>
    <property type="match status" value="1"/>
</dbReference>
<dbReference type="RefSeq" id="WP_087013093.1">
    <property type="nucleotide sequence ID" value="NZ_FUUY01000006.1"/>
</dbReference>
<sequence length="408" mass="44837">MNSNNKIFIAGSLANGACFSMILPLLAPFIRQLALTELQGGALVSAGALVMAISAIYISKQTQKFSIYQLLSIGFIGMAITWGLFAAVLSYGLSYSMSFIVLFSLLILTRASTGFFMAMPQIALQSYVMTAFHSEQERSQNMAKFGALNSLGVVIGPLATTLLLTWSMLTPLWGAVAILTAMAAWIVLGFQVKQASQTQEREDTTAKLQDVSTEKLQWSKLGIWLLLGFSLYVAIVTLNLTAGFYIQDRFHFDTYQSAMYFSQCSLIVGIALVLMQLAISKWFKWSIKQLLWVGLVTMVLGLLLSLSASQIWTFQAAYIFYGIAVACLIPAFTTGAAQTAPTTLQTKIASLCTATQALSFVFAPLLSTGLYQWDQHLPYYFLLALMMGLMLYFSFKHIQANKDLSSMA</sequence>